<dbReference type="EMBL" id="UZAE01001900">
    <property type="protein sequence ID" value="VDN99181.1"/>
    <property type="molecule type" value="Genomic_DNA"/>
</dbReference>
<dbReference type="SUPFAM" id="SSF49899">
    <property type="entry name" value="Concanavalin A-like lectins/glucanases"/>
    <property type="match status" value="1"/>
</dbReference>
<evidence type="ECO:0000256" key="2">
    <source>
        <dbReference type="ARBA" id="ARBA00010983"/>
    </source>
</evidence>
<dbReference type="GO" id="GO:0036503">
    <property type="term" value="P:ERAD pathway"/>
    <property type="evidence" value="ECO:0007669"/>
    <property type="project" value="TreeGrafter"/>
</dbReference>
<evidence type="ECO:0000256" key="13">
    <source>
        <dbReference type="PIRSR" id="PIRSR002356-1"/>
    </source>
</evidence>
<evidence type="ECO:0000313" key="18">
    <source>
        <dbReference type="Proteomes" id="UP000278807"/>
    </source>
</evidence>
<keyword evidence="5" id="KW-0732">Signal</keyword>
<keyword evidence="7" id="KW-0677">Repeat</keyword>
<evidence type="ECO:0000256" key="16">
    <source>
        <dbReference type="SAM" id="MobiDB-lite"/>
    </source>
</evidence>
<comment type="subcellular location">
    <subcellularLocation>
        <location evidence="1 12">Endoplasmic reticulum lumen</location>
    </subcellularLocation>
</comment>
<keyword evidence="4" id="KW-0479">Metal-binding</keyword>
<dbReference type="InterPro" id="IPR013320">
    <property type="entry name" value="ConA-like_dom_sf"/>
</dbReference>
<keyword evidence="18" id="KW-1185">Reference proteome</keyword>
<dbReference type="InterPro" id="IPR018124">
    <property type="entry name" value="Calret/calnex_CS"/>
</dbReference>
<dbReference type="WBParaSite" id="HNAJ_0000332301-mRNA-1">
    <property type="protein sequence ID" value="HNAJ_0000332301-mRNA-1"/>
    <property type="gene ID" value="HNAJ_0000332301"/>
</dbReference>
<sequence length="419" mass="48360">MRWYTAIGQCLTANHIIPTIILGGFTTPIMRFVFLVSVVVLLLSHHLRAEVYFEDRFNNGNIEKWEKSKAEEDKLGLCGYALPKEVSDEKEDGGMKTTEDARFYRYSAKFDKTLSNKDKSFCVQFTVKHEQDIDCGGGYVKLLGESFKPEEFHGDTPYEIMFGPDICGYDKKIVHVIFSYKGQNHLVKKEIPCKSDTLTHLYTLIVKPDNTVEVLIDNDNVETRSLVSDFDMIPPKMIDDLKVKKPDDWVDEAEIPDPNDKKPDNWDQPKTIVNTSAKKPDDWNDETDGDWVPPMIDNPEYKGEWEPRKIPNPAYKGVWKPPQIPNPDYFEDDEIYARKIAYIGVDLWQVKSGTIFDNFIVSDDVKECQAHAEYWRKRFAFEEDQLKKSSTETNKESSEAADEDFDDETSDEKPVKDEL</sequence>
<reference evidence="17 18" key="2">
    <citation type="submission" date="2018-11" db="EMBL/GenBank/DDBJ databases">
        <authorList>
            <consortium name="Pathogen Informatics"/>
        </authorList>
    </citation>
    <scope>NUCLEOTIDE SEQUENCE [LARGE SCALE GENOMIC DNA]</scope>
</reference>
<dbReference type="InterPro" id="IPR009169">
    <property type="entry name" value="Calreticulin"/>
</dbReference>
<evidence type="ECO:0000256" key="7">
    <source>
        <dbReference type="ARBA" id="ARBA00022737"/>
    </source>
</evidence>
<keyword evidence="15" id="KW-0812">Transmembrane</keyword>
<evidence type="ECO:0000256" key="1">
    <source>
        <dbReference type="ARBA" id="ARBA00004319"/>
    </source>
</evidence>
<dbReference type="PRINTS" id="PR00626">
    <property type="entry name" value="CALRETICULIN"/>
</dbReference>
<evidence type="ECO:0000256" key="3">
    <source>
        <dbReference type="ARBA" id="ARBA00015837"/>
    </source>
</evidence>
<feature type="region of interest" description="Disordered" evidence="16">
    <location>
        <begin position="250"/>
        <end position="294"/>
    </location>
</feature>
<evidence type="ECO:0000256" key="11">
    <source>
        <dbReference type="ARBA" id="ARBA00023186"/>
    </source>
</evidence>
<dbReference type="SUPFAM" id="SSF63887">
    <property type="entry name" value="P-domain of calnexin/calreticulin"/>
    <property type="match status" value="1"/>
</dbReference>
<evidence type="ECO:0000256" key="14">
    <source>
        <dbReference type="PIRSR" id="PIRSR002356-3"/>
    </source>
</evidence>
<comment type="similarity">
    <text evidence="2 12 15">Belongs to the calreticulin family.</text>
</comment>
<dbReference type="GO" id="GO:0005788">
    <property type="term" value="C:endoplasmic reticulum lumen"/>
    <property type="evidence" value="ECO:0007669"/>
    <property type="project" value="UniProtKB-SubCell"/>
</dbReference>
<dbReference type="AlphaFoldDB" id="A0A0R3T8D5"/>
<dbReference type="Gene3D" id="2.60.120.200">
    <property type="match status" value="1"/>
</dbReference>
<feature type="compositionally biased region" description="Basic and acidic residues" evidence="16">
    <location>
        <begin position="258"/>
        <end position="267"/>
    </location>
</feature>
<feature type="transmembrane region" description="Helical" evidence="15">
    <location>
        <begin position="20"/>
        <end position="43"/>
    </location>
</feature>
<dbReference type="PROSITE" id="PS00803">
    <property type="entry name" value="CALRETICULIN_1"/>
    <property type="match status" value="1"/>
</dbReference>
<name>A0A0R3T8D5_RODNA</name>
<dbReference type="STRING" id="102285.A0A0R3T8D5"/>
<dbReference type="Proteomes" id="UP000278807">
    <property type="component" value="Unassembled WGS sequence"/>
</dbReference>
<dbReference type="PANTHER" id="PTHR11073">
    <property type="entry name" value="CALRETICULIN AND CALNEXIN"/>
    <property type="match status" value="1"/>
</dbReference>
<evidence type="ECO:0000256" key="6">
    <source>
        <dbReference type="ARBA" id="ARBA00022734"/>
    </source>
</evidence>
<reference evidence="19" key="1">
    <citation type="submission" date="2017-02" db="UniProtKB">
        <authorList>
            <consortium name="WormBaseParasite"/>
        </authorList>
    </citation>
    <scope>IDENTIFICATION</scope>
</reference>
<gene>
    <name evidence="17" type="ORF">HNAJ_LOCUS3322</name>
</gene>
<dbReference type="InterPro" id="IPR009033">
    <property type="entry name" value="Calreticulin/calnexin_P_dom_sf"/>
</dbReference>
<dbReference type="GO" id="GO:0006457">
    <property type="term" value="P:protein folding"/>
    <property type="evidence" value="ECO:0007669"/>
    <property type="project" value="InterPro"/>
</dbReference>
<keyword evidence="15" id="KW-1133">Transmembrane helix</keyword>
<accession>A0A0R3T8D5</accession>
<evidence type="ECO:0000256" key="10">
    <source>
        <dbReference type="ARBA" id="ARBA00022837"/>
    </source>
</evidence>
<evidence type="ECO:0000256" key="15">
    <source>
        <dbReference type="RuleBase" id="RU362126"/>
    </source>
</evidence>
<feature type="binding site" evidence="13">
    <location>
        <position position="141"/>
    </location>
    <ligand>
        <name>an alpha-D-glucoside</name>
        <dbReference type="ChEBI" id="CHEBI:22390"/>
    </ligand>
</feature>
<organism evidence="19">
    <name type="scientific">Rodentolepis nana</name>
    <name type="common">Dwarf tapeworm</name>
    <name type="synonym">Hymenolepis nana</name>
    <dbReference type="NCBI Taxonomy" id="102285"/>
    <lineage>
        <taxon>Eukaryota</taxon>
        <taxon>Metazoa</taxon>
        <taxon>Spiralia</taxon>
        <taxon>Lophotrochozoa</taxon>
        <taxon>Platyhelminthes</taxon>
        <taxon>Cestoda</taxon>
        <taxon>Eucestoda</taxon>
        <taxon>Cyclophyllidea</taxon>
        <taxon>Hymenolepididae</taxon>
        <taxon>Rodentolepis</taxon>
    </lineage>
</organism>
<evidence type="ECO:0000313" key="17">
    <source>
        <dbReference type="EMBL" id="VDN99181.1"/>
    </source>
</evidence>
<protein>
    <recommendedName>
        <fullName evidence="3 12">Calreticulin</fullName>
    </recommendedName>
</protein>
<keyword evidence="9" id="KW-0862">Zinc</keyword>
<evidence type="ECO:0000256" key="4">
    <source>
        <dbReference type="ARBA" id="ARBA00022723"/>
    </source>
</evidence>
<keyword evidence="10" id="KW-0106">Calcium</keyword>
<feature type="binding site" evidence="13">
    <location>
        <position position="158"/>
    </location>
    <ligand>
        <name>an alpha-D-glucoside</name>
        <dbReference type="ChEBI" id="CHEBI:22390"/>
    </ligand>
</feature>
<dbReference type="FunFam" id="2.10.250.10:FF:000002">
    <property type="entry name" value="Calreticulin"/>
    <property type="match status" value="1"/>
</dbReference>
<dbReference type="Pfam" id="PF00262">
    <property type="entry name" value="Calreticulin"/>
    <property type="match status" value="2"/>
</dbReference>
<evidence type="ECO:0000256" key="9">
    <source>
        <dbReference type="ARBA" id="ARBA00022833"/>
    </source>
</evidence>
<feature type="compositionally biased region" description="Acidic residues" evidence="16">
    <location>
        <begin position="399"/>
        <end position="410"/>
    </location>
</feature>
<feature type="binding site" evidence="13">
    <location>
        <position position="165"/>
    </location>
    <ligand>
        <name>an alpha-D-glucoside</name>
        <dbReference type="ChEBI" id="CHEBI:22390"/>
    </ligand>
</feature>
<feature type="disulfide bond" evidence="14">
    <location>
        <begin position="135"/>
        <end position="167"/>
    </location>
</feature>
<evidence type="ECO:0000256" key="8">
    <source>
        <dbReference type="ARBA" id="ARBA00022824"/>
    </source>
</evidence>
<feature type="compositionally biased region" description="Basic and acidic residues" evidence="16">
    <location>
        <begin position="385"/>
        <end position="398"/>
    </location>
</feature>
<evidence type="ECO:0000313" key="19">
    <source>
        <dbReference type="WBParaSite" id="HNAJ_0000332301-mRNA-1"/>
    </source>
</evidence>
<dbReference type="PANTHER" id="PTHR11073:SF2">
    <property type="entry name" value="CALRETICULIN"/>
    <property type="match status" value="1"/>
</dbReference>
<keyword evidence="6" id="KW-0430">Lectin</keyword>
<dbReference type="GO" id="GO:0030246">
    <property type="term" value="F:carbohydrate binding"/>
    <property type="evidence" value="ECO:0007669"/>
    <property type="project" value="UniProtKB-KW"/>
</dbReference>
<dbReference type="Gene3D" id="2.10.250.10">
    <property type="entry name" value="Calreticulin/calnexin, P domain"/>
    <property type="match status" value="1"/>
</dbReference>
<dbReference type="GO" id="GO:0005789">
    <property type="term" value="C:endoplasmic reticulum membrane"/>
    <property type="evidence" value="ECO:0007669"/>
    <property type="project" value="TreeGrafter"/>
</dbReference>
<keyword evidence="14" id="KW-1015">Disulfide bond</keyword>
<feature type="region of interest" description="Disordered" evidence="16">
    <location>
        <begin position="385"/>
        <end position="419"/>
    </location>
</feature>
<dbReference type="OrthoDB" id="1938156at2759"/>
<dbReference type="GO" id="GO:0005509">
    <property type="term" value="F:calcium ion binding"/>
    <property type="evidence" value="ECO:0007669"/>
    <property type="project" value="InterPro"/>
</dbReference>
<keyword evidence="8 12" id="KW-0256">Endoplasmic reticulum</keyword>
<evidence type="ECO:0000256" key="12">
    <source>
        <dbReference type="PIRNR" id="PIRNR002356"/>
    </source>
</evidence>
<dbReference type="GO" id="GO:0051082">
    <property type="term" value="F:unfolded protein binding"/>
    <property type="evidence" value="ECO:0007669"/>
    <property type="project" value="InterPro"/>
</dbReference>
<proteinExistence type="inferred from homology"/>
<feature type="binding site" evidence="13">
    <location>
        <position position="139"/>
    </location>
    <ligand>
        <name>an alpha-D-glucoside</name>
        <dbReference type="ChEBI" id="CHEBI:22390"/>
    </ligand>
</feature>
<feature type="binding site" evidence="13">
    <location>
        <position position="346"/>
    </location>
    <ligand>
        <name>an alpha-D-glucoside</name>
        <dbReference type="ChEBI" id="CHEBI:22390"/>
    </ligand>
</feature>
<keyword evidence="15" id="KW-0472">Membrane</keyword>
<evidence type="ECO:0000256" key="5">
    <source>
        <dbReference type="ARBA" id="ARBA00022729"/>
    </source>
</evidence>
<dbReference type="PROSITE" id="PS00804">
    <property type="entry name" value="CALRETICULIN_2"/>
    <property type="match status" value="1"/>
</dbReference>
<dbReference type="PIRSF" id="PIRSF002356">
    <property type="entry name" value="Calreticulin"/>
    <property type="match status" value="1"/>
</dbReference>
<keyword evidence="11 12" id="KW-0143">Chaperone</keyword>
<dbReference type="InterPro" id="IPR001580">
    <property type="entry name" value="Calret/calnex"/>
</dbReference>